<evidence type="ECO:0000256" key="1">
    <source>
        <dbReference type="ARBA" id="ARBA00023015"/>
    </source>
</evidence>
<dbReference type="PROSITE" id="PS00041">
    <property type="entry name" value="HTH_ARAC_FAMILY_1"/>
    <property type="match status" value="1"/>
</dbReference>
<dbReference type="InterPro" id="IPR009057">
    <property type="entry name" value="Homeodomain-like_sf"/>
</dbReference>
<organism evidence="5 6">
    <name type="scientific">Candidatus Limivivens merdigallinarum</name>
    <dbReference type="NCBI Taxonomy" id="2840859"/>
    <lineage>
        <taxon>Bacteria</taxon>
        <taxon>Bacillati</taxon>
        <taxon>Bacillota</taxon>
        <taxon>Clostridia</taxon>
        <taxon>Lachnospirales</taxon>
        <taxon>Lachnospiraceae</taxon>
        <taxon>Lachnospiraceae incertae sedis</taxon>
        <taxon>Candidatus Limivivens</taxon>
    </lineage>
</organism>
<sequence>MRHSPSNKYIENLNFSWSEDSIRFINTATPTARQVFFYVQEVGDFLTFSPYFTERANLNSFLIIYTLSGKGKLDYKGKTWHLTAGTTAYIDCMEHHYYECLKNQEWKFLWLHFNGPSALGYYEEFLKSDFHILDSLDPFFMESTLRRILAITRRKDLHSEILTSGLITDILTQILIQNSTETMGLGFMPDYLEAAMKEIDVHFKEPLTLDHLAVKTGISKYHLAREFKRYVGMPPNEYLIVTRLNYSKDLLKYSDLTVEAVAFECGFHQVTHYINQFKSHEGTTPLKFRKQWRAET</sequence>
<dbReference type="SMART" id="SM00342">
    <property type="entry name" value="HTH_ARAC"/>
    <property type="match status" value="1"/>
</dbReference>
<dbReference type="InterPro" id="IPR018062">
    <property type="entry name" value="HTH_AraC-typ_CS"/>
</dbReference>
<dbReference type="Pfam" id="PF12833">
    <property type="entry name" value="HTH_18"/>
    <property type="match status" value="1"/>
</dbReference>
<dbReference type="Proteomes" id="UP000886886">
    <property type="component" value="Unassembled WGS sequence"/>
</dbReference>
<dbReference type="InterPro" id="IPR018060">
    <property type="entry name" value="HTH_AraC"/>
</dbReference>
<keyword evidence="1" id="KW-0805">Transcription regulation</keyword>
<evidence type="ECO:0000313" key="5">
    <source>
        <dbReference type="EMBL" id="HIQ95873.1"/>
    </source>
</evidence>
<keyword evidence="3" id="KW-0804">Transcription</keyword>
<dbReference type="GO" id="GO:0003700">
    <property type="term" value="F:DNA-binding transcription factor activity"/>
    <property type="evidence" value="ECO:0007669"/>
    <property type="project" value="InterPro"/>
</dbReference>
<dbReference type="AlphaFoldDB" id="A0A9D0ZUL4"/>
<dbReference type="EMBL" id="DVFT01000074">
    <property type="protein sequence ID" value="HIQ95873.1"/>
    <property type="molecule type" value="Genomic_DNA"/>
</dbReference>
<dbReference type="PANTHER" id="PTHR43280:SF28">
    <property type="entry name" value="HTH-TYPE TRANSCRIPTIONAL ACTIVATOR RHAS"/>
    <property type="match status" value="1"/>
</dbReference>
<evidence type="ECO:0000313" key="6">
    <source>
        <dbReference type="Proteomes" id="UP000886886"/>
    </source>
</evidence>
<dbReference type="Pfam" id="PF02311">
    <property type="entry name" value="AraC_binding"/>
    <property type="match status" value="1"/>
</dbReference>
<dbReference type="InterPro" id="IPR037923">
    <property type="entry name" value="HTH-like"/>
</dbReference>
<proteinExistence type="predicted"/>
<evidence type="ECO:0000256" key="3">
    <source>
        <dbReference type="ARBA" id="ARBA00023163"/>
    </source>
</evidence>
<dbReference type="SUPFAM" id="SSF46689">
    <property type="entry name" value="Homeodomain-like"/>
    <property type="match status" value="2"/>
</dbReference>
<dbReference type="GO" id="GO:0043565">
    <property type="term" value="F:sequence-specific DNA binding"/>
    <property type="evidence" value="ECO:0007669"/>
    <property type="project" value="InterPro"/>
</dbReference>
<gene>
    <name evidence="5" type="ORF">IAB26_04850</name>
</gene>
<evidence type="ECO:0000259" key="4">
    <source>
        <dbReference type="PROSITE" id="PS01124"/>
    </source>
</evidence>
<keyword evidence="2" id="KW-0238">DNA-binding</keyword>
<accession>A0A9D0ZUL4</accession>
<dbReference type="PROSITE" id="PS01124">
    <property type="entry name" value="HTH_ARAC_FAMILY_2"/>
    <property type="match status" value="1"/>
</dbReference>
<comment type="caution">
    <text evidence="5">The sequence shown here is derived from an EMBL/GenBank/DDBJ whole genome shotgun (WGS) entry which is preliminary data.</text>
</comment>
<protein>
    <submittedName>
        <fullName evidence="5">Helix-turn-helix transcriptional regulator</fullName>
    </submittedName>
</protein>
<reference evidence="5" key="2">
    <citation type="journal article" date="2021" name="PeerJ">
        <title>Extensive microbial diversity within the chicken gut microbiome revealed by metagenomics and culture.</title>
        <authorList>
            <person name="Gilroy R."/>
            <person name="Ravi A."/>
            <person name="Getino M."/>
            <person name="Pursley I."/>
            <person name="Horton D.L."/>
            <person name="Alikhan N.F."/>
            <person name="Baker D."/>
            <person name="Gharbi K."/>
            <person name="Hall N."/>
            <person name="Watson M."/>
            <person name="Adriaenssens E.M."/>
            <person name="Foster-Nyarko E."/>
            <person name="Jarju S."/>
            <person name="Secka A."/>
            <person name="Antonio M."/>
            <person name="Oren A."/>
            <person name="Chaudhuri R.R."/>
            <person name="La Ragione R."/>
            <person name="Hildebrand F."/>
            <person name="Pallen M.J."/>
        </authorList>
    </citation>
    <scope>NUCLEOTIDE SEQUENCE</scope>
    <source>
        <strain evidence="5">ChiSjej3B21-11622</strain>
    </source>
</reference>
<name>A0A9D0ZUL4_9FIRM</name>
<reference evidence="5" key="1">
    <citation type="submission" date="2020-10" db="EMBL/GenBank/DDBJ databases">
        <authorList>
            <person name="Gilroy R."/>
        </authorList>
    </citation>
    <scope>NUCLEOTIDE SEQUENCE</scope>
    <source>
        <strain evidence="5">ChiSjej3B21-11622</strain>
    </source>
</reference>
<dbReference type="SUPFAM" id="SSF51215">
    <property type="entry name" value="Regulatory protein AraC"/>
    <property type="match status" value="1"/>
</dbReference>
<evidence type="ECO:0000256" key="2">
    <source>
        <dbReference type="ARBA" id="ARBA00023125"/>
    </source>
</evidence>
<dbReference type="Gene3D" id="1.10.10.60">
    <property type="entry name" value="Homeodomain-like"/>
    <property type="match status" value="2"/>
</dbReference>
<dbReference type="Gene3D" id="2.60.120.280">
    <property type="entry name" value="Regulatory protein AraC"/>
    <property type="match status" value="1"/>
</dbReference>
<dbReference type="PANTHER" id="PTHR43280">
    <property type="entry name" value="ARAC-FAMILY TRANSCRIPTIONAL REGULATOR"/>
    <property type="match status" value="1"/>
</dbReference>
<feature type="domain" description="HTH araC/xylS-type" evidence="4">
    <location>
        <begin position="193"/>
        <end position="291"/>
    </location>
</feature>
<dbReference type="InterPro" id="IPR003313">
    <property type="entry name" value="AraC-bd"/>
</dbReference>